<gene>
    <name evidence="8" type="ORF">H3V53_14070</name>
</gene>
<evidence type="ECO:0000256" key="4">
    <source>
        <dbReference type="ARBA" id="ARBA00022989"/>
    </source>
</evidence>
<proteinExistence type="predicted"/>
<dbReference type="PRINTS" id="PR01035">
    <property type="entry name" value="TCRTETA"/>
</dbReference>
<feature type="transmembrane region" description="Helical" evidence="6">
    <location>
        <begin position="41"/>
        <end position="64"/>
    </location>
</feature>
<keyword evidence="3 6" id="KW-0812">Transmembrane</keyword>
<feature type="transmembrane region" description="Helical" evidence="6">
    <location>
        <begin position="97"/>
        <end position="121"/>
    </location>
</feature>
<dbReference type="Pfam" id="PF07690">
    <property type="entry name" value="MFS_1"/>
    <property type="match status" value="1"/>
</dbReference>
<evidence type="ECO:0000256" key="1">
    <source>
        <dbReference type="ARBA" id="ARBA00004651"/>
    </source>
</evidence>
<feature type="transmembrane region" description="Helical" evidence="6">
    <location>
        <begin position="160"/>
        <end position="181"/>
    </location>
</feature>
<evidence type="ECO:0000259" key="7">
    <source>
        <dbReference type="PROSITE" id="PS50850"/>
    </source>
</evidence>
<feature type="domain" description="Major facilitator superfamily (MFS) profile" evidence="7">
    <location>
        <begin position="1"/>
        <end position="384"/>
    </location>
</feature>
<sequence length="393" mass="41972">MRFIHPIFFIALGLFGLCTIEFGVVGLMPEIISRFGVTAPIAGQLTGIFALVVAVCGPLLVLLFSRFNRKGMLLVSLLMFTLSSFISAYVTDFNVLLIVRMVPALFHPVFFSLAFVSAVALYPPEQAARASSLAFLGTSIGIVLGVPIVAWVGSHFSYESAFHFTAAVNLLALLGIFLRLPQMSNVGNGSTRHQLRILKKPALWLNIGSTGLIFAGMFAVYSYAAEYLKTVGGMNVDTVSFLLVLFGLGGIGGNMLAGRLIGYSKVATVMAHPIAIALGLLLLVTFKTEFTPMTVIMIFWGAAHTSSLVITQIWLTSEAPEAPEFATSLFASIANLGVAVGSSIGGWFIKTFGMSAMFWSGWLLLGGALALILIRVAVMRQTVGVKPMGQTVA</sequence>
<dbReference type="InterPro" id="IPR001958">
    <property type="entry name" value="Tet-R_TetA/multi-R_MdtG-like"/>
</dbReference>
<dbReference type="InterPro" id="IPR011701">
    <property type="entry name" value="MFS"/>
</dbReference>
<comment type="subcellular location">
    <subcellularLocation>
        <location evidence="1">Cell membrane</location>
        <topology evidence="1">Multi-pass membrane protein</topology>
    </subcellularLocation>
</comment>
<feature type="transmembrane region" description="Helical" evidence="6">
    <location>
        <begin position="71"/>
        <end position="91"/>
    </location>
</feature>
<feature type="transmembrane region" description="Helical" evidence="6">
    <location>
        <begin position="327"/>
        <end position="350"/>
    </location>
</feature>
<dbReference type="PROSITE" id="PS50850">
    <property type="entry name" value="MFS"/>
    <property type="match status" value="1"/>
</dbReference>
<dbReference type="PANTHER" id="PTHR43124:SF3">
    <property type="entry name" value="CHLORAMPHENICOL EFFLUX PUMP RV0191"/>
    <property type="match status" value="1"/>
</dbReference>
<keyword evidence="2" id="KW-1003">Cell membrane</keyword>
<name>A0ABU8IRW5_9BURK</name>
<evidence type="ECO:0000256" key="5">
    <source>
        <dbReference type="ARBA" id="ARBA00023136"/>
    </source>
</evidence>
<keyword evidence="5 6" id="KW-0472">Membrane</keyword>
<feature type="transmembrane region" description="Helical" evidence="6">
    <location>
        <begin position="356"/>
        <end position="378"/>
    </location>
</feature>
<feature type="transmembrane region" description="Helical" evidence="6">
    <location>
        <begin position="292"/>
        <end position="315"/>
    </location>
</feature>
<feature type="transmembrane region" description="Helical" evidence="6">
    <location>
        <begin position="133"/>
        <end position="154"/>
    </location>
</feature>
<keyword evidence="4 6" id="KW-1133">Transmembrane helix</keyword>
<protein>
    <submittedName>
        <fullName evidence="8">MFS transporter</fullName>
    </submittedName>
</protein>
<accession>A0ABU8IRW5</accession>
<evidence type="ECO:0000313" key="8">
    <source>
        <dbReference type="EMBL" id="MEI5998290.1"/>
    </source>
</evidence>
<evidence type="ECO:0000256" key="3">
    <source>
        <dbReference type="ARBA" id="ARBA00022692"/>
    </source>
</evidence>
<feature type="transmembrane region" description="Helical" evidence="6">
    <location>
        <begin position="239"/>
        <end position="257"/>
    </location>
</feature>
<evidence type="ECO:0000313" key="9">
    <source>
        <dbReference type="Proteomes" id="UP001386437"/>
    </source>
</evidence>
<keyword evidence="9" id="KW-1185">Reference proteome</keyword>
<dbReference type="PANTHER" id="PTHR43124">
    <property type="entry name" value="PURINE EFFLUX PUMP PBUE"/>
    <property type="match status" value="1"/>
</dbReference>
<reference evidence="8 9" key="1">
    <citation type="journal article" date="2022" name="Arch. Microbiol.">
        <title>Paraburkholderia bengalensis sp. nov. isolated from roots of Oryza sativa, IR64.</title>
        <authorList>
            <person name="Nag P."/>
            <person name="Mondal N."/>
            <person name="Sarkar J."/>
            <person name="Das S."/>
        </authorList>
    </citation>
    <scope>NUCLEOTIDE SEQUENCE [LARGE SCALE GENOMIC DNA]</scope>
    <source>
        <strain evidence="8 9">IR64_4_BI</strain>
    </source>
</reference>
<feature type="transmembrane region" description="Helical" evidence="6">
    <location>
        <begin position="269"/>
        <end position="286"/>
    </location>
</feature>
<feature type="transmembrane region" description="Helical" evidence="6">
    <location>
        <begin position="7"/>
        <end position="29"/>
    </location>
</feature>
<organism evidence="8 9">
    <name type="scientific">Paraburkholderia bengalensis</name>
    <dbReference type="NCBI Taxonomy" id="2747562"/>
    <lineage>
        <taxon>Bacteria</taxon>
        <taxon>Pseudomonadati</taxon>
        <taxon>Pseudomonadota</taxon>
        <taxon>Betaproteobacteria</taxon>
        <taxon>Burkholderiales</taxon>
        <taxon>Burkholderiaceae</taxon>
        <taxon>Paraburkholderia</taxon>
    </lineage>
</organism>
<dbReference type="InterPro" id="IPR036259">
    <property type="entry name" value="MFS_trans_sf"/>
</dbReference>
<evidence type="ECO:0000256" key="6">
    <source>
        <dbReference type="SAM" id="Phobius"/>
    </source>
</evidence>
<feature type="transmembrane region" description="Helical" evidence="6">
    <location>
        <begin position="202"/>
        <end position="224"/>
    </location>
</feature>
<dbReference type="InterPro" id="IPR050189">
    <property type="entry name" value="MFS_Efflux_Transporters"/>
</dbReference>
<dbReference type="CDD" id="cd17324">
    <property type="entry name" value="MFS_NepI_like"/>
    <property type="match status" value="1"/>
</dbReference>
<dbReference type="SUPFAM" id="SSF103473">
    <property type="entry name" value="MFS general substrate transporter"/>
    <property type="match status" value="1"/>
</dbReference>
<evidence type="ECO:0000256" key="2">
    <source>
        <dbReference type="ARBA" id="ARBA00022475"/>
    </source>
</evidence>
<dbReference type="InterPro" id="IPR020846">
    <property type="entry name" value="MFS_dom"/>
</dbReference>
<dbReference type="Proteomes" id="UP001386437">
    <property type="component" value="Unassembled WGS sequence"/>
</dbReference>
<dbReference type="EMBL" id="JACFYJ010000019">
    <property type="protein sequence ID" value="MEI5998290.1"/>
    <property type="molecule type" value="Genomic_DNA"/>
</dbReference>
<dbReference type="Gene3D" id="1.20.1250.20">
    <property type="entry name" value="MFS general substrate transporter like domains"/>
    <property type="match status" value="1"/>
</dbReference>
<comment type="caution">
    <text evidence="8">The sequence shown here is derived from an EMBL/GenBank/DDBJ whole genome shotgun (WGS) entry which is preliminary data.</text>
</comment>